<evidence type="ECO:0000313" key="2">
    <source>
        <dbReference type="Proteomes" id="UP000032522"/>
    </source>
</evidence>
<comment type="caution">
    <text evidence="1">The sequence shown here is derived from an EMBL/GenBank/DDBJ whole genome shotgun (WGS) entry which is preliminary data.</text>
</comment>
<proteinExistence type="predicted"/>
<protein>
    <submittedName>
        <fullName evidence="1">Uncharacterized protein</fullName>
    </submittedName>
</protein>
<sequence length="29" mass="3849">MLFVWWYMWIAANVECRKRYWMDKNTYDK</sequence>
<dbReference type="Proteomes" id="UP000032522">
    <property type="component" value="Unassembled WGS sequence"/>
</dbReference>
<organism evidence="1 2">
    <name type="scientific">Geobacillus kaustophilus</name>
    <dbReference type="NCBI Taxonomy" id="1462"/>
    <lineage>
        <taxon>Bacteria</taxon>
        <taxon>Bacillati</taxon>
        <taxon>Bacillota</taxon>
        <taxon>Bacilli</taxon>
        <taxon>Bacillales</taxon>
        <taxon>Anoxybacillaceae</taxon>
        <taxon>Geobacillus</taxon>
        <taxon>Geobacillus thermoleovorans group</taxon>
    </lineage>
</organism>
<gene>
    <name evidence="1" type="ORF">LG52_2926</name>
</gene>
<dbReference type="PATRIC" id="fig|1462.6.peg.3215"/>
<name>A0A0D8BYF7_GEOKU</name>
<accession>A0A0D8BYF7</accession>
<dbReference type="AlphaFoldDB" id="A0A0D8BYF7"/>
<evidence type="ECO:0000313" key="1">
    <source>
        <dbReference type="EMBL" id="KJE28417.1"/>
    </source>
</evidence>
<reference evidence="1 2" key="1">
    <citation type="submission" date="2015-01" db="EMBL/GenBank/DDBJ databases">
        <authorList>
            <person name="Filippidou S."/>
            <person name="Jeanneret N."/>
            <person name="Russel-Delif L."/>
            <person name="Junier T."/>
            <person name="Wunderlin T."/>
            <person name="Molina V."/>
            <person name="Johnson S.L."/>
            <person name="Davenport K.W."/>
            <person name="Chain P.S."/>
            <person name="Dorador C."/>
            <person name="Junier P."/>
        </authorList>
    </citation>
    <scope>NUCLEOTIDE SEQUENCE [LARGE SCALE GENOMIC DNA]</scope>
    <source>
        <strain evidence="1 2">Et7/4</strain>
    </source>
</reference>
<dbReference type="EMBL" id="JYBP01000003">
    <property type="protein sequence ID" value="KJE28417.1"/>
    <property type="molecule type" value="Genomic_DNA"/>
</dbReference>